<accession>A0A1I7X0I3</accession>
<keyword evidence="2" id="KW-1185">Reference proteome</keyword>
<dbReference type="Proteomes" id="UP000095283">
    <property type="component" value="Unplaced"/>
</dbReference>
<evidence type="ECO:0000256" key="1">
    <source>
        <dbReference type="SAM" id="SignalP"/>
    </source>
</evidence>
<dbReference type="AlphaFoldDB" id="A0A1I7X0I3"/>
<keyword evidence="1" id="KW-0732">Signal</keyword>
<dbReference type="WBParaSite" id="Hba_10940">
    <property type="protein sequence ID" value="Hba_10940"/>
    <property type="gene ID" value="Hba_10940"/>
</dbReference>
<evidence type="ECO:0000313" key="3">
    <source>
        <dbReference type="WBParaSite" id="Hba_10940"/>
    </source>
</evidence>
<name>A0A1I7X0I3_HETBA</name>
<evidence type="ECO:0000313" key="2">
    <source>
        <dbReference type="Proteomes" id="UP000095283"/>
    </source>
</evidence>
<feature type="chain" id="PRO_5009310979" evidence="1">
    <location>
        <begin position="18"/>
        <end position="148"/>
    </location>
</feature>
<reference evidence="3" key="1">
    <citation type="submission" date="2016-11" db="UniProtKB">
        <authorList>
            <consortium name="WormBaseParasite"/>
        </authorList>
    </citation>
    <scope>IDENTIFICATION</scope>
</reference>
<organism evidence="2 3">
    <name type="scientific">Heterorhabditis bacteriophora</name>
    <name type="common">Entomopathogenic nematode worm</name>
    <dbReference type="NCBI Taxonomy" id="37862"/>
    <lineage>
        <taxon>Eukaryota</taxon>
        <taxon>Metazoa</taxon>
        <taxon>Ecdysozoa</taxon>
        <taxon>Nematoda</taxon>
        <taxon>Chromadorea</taxon>
        <taxon>Rhabditida</taxon>
        <taxon>Rhabditina</taxon>
        <taxon>Rhabditomorpha</taxon>
        <taxon>Strongyloidea</taxon>
        <taxon>Heterorhabditidae</taxon>
        <taxon>Heterorhabditis</taxon>
    </lineage>
</organism>
<proteinExistence type="predicted"/>
<feature type="signal peptide" evidence="1">
    <location>
        <begin position="1"/>
        <end position="17"/>
    </location>
</feature>
<protein>
    <submittedName>
        <fullName evidence="3">Secreted protein</fullName>
    </submittedName>
</protein>
<sequence>MPLQILLVTLGSIIALGNKGFLSDNEAGFWDPQAEQNAYHINDLLNLFGNQQFNTKTLLTKCTVETARVDEMHTLPTYISHKELFGSPTPNSTCNSSLFFHTTQIIPNKDIARALYGGNEKRIQETLEISFKSLKWAISSAGFDIRYQ</sequence>